<dbReference type="PROSITE" id="PS51257">
    <property type="entry name" value="PROKAR_LIPOPROTEIN"/>
    <property type="match status" value="1"/>
</dbReference>
<organism evidence="1 2">
    <name type="scientific">Endozoicomonas gorgoniicola</name>
    <dbReference type="NCBI Taxonomy" id="1234144"/>
    <lineage>
        <taxon>Bacteria</taxon>
        <taxon>Pseudomonadati</taxon>
        <taxon>Pseudomonadota</taxon>
        <taxon>Gammaproteobacteria</taxon>
        <taxon>Oceanospirillales</taxon>
        <taxon>Endozoicomonadaceae</taxon>
        <taxon>Endozoicomonas</taxon>
    </lineage>
</organism>
<dbReference type="EMBL" id="JAPFCC010000001">
    <property type="protein sequence ID" value="MCW7553114.1"/>
    <property type="molecule type" value="Genomic_DNA"/>
</dbReference>
<gene>
    <name evidence="1" type="ORF">NX722_10800</name>
</gene>
<accession>A0ABT3MUT0</accession>
<proteinExistence type="predicted"/>
<evidence type="ECO:0000313" key="1">
    <source>
        <dbReference type="EMBL" id="MCW7553114.1"/>
    </source>
</evidence>
<dbReference type="Proteomes" id="UP001209854">
    <property type="component" value="Unassembled WGS sequence"/>
</dbReference>
<comment type="caution">
    <text evidence="1">The sequence shown here is derived from an EMBL/GenBank/DDBJ whole genome shotgun (WGS) entry which is preliminary data.</text>
</comment>
<dbReference type="Pfam" id="PF11769">
    <property type="entry name" value="DUF3313"/>
    <property type="match status" value="1"/>
</dbReference>
<sequence length="222" mass="24887">MVRMGSLLLILSVIILAGCGSRPEIKNHSGFLSRYQKLELLPSGEKEQFLGFTASESKLAEYDRLIVNPVTIHVSDEILQKWQVNPERYKKLQSYFTNQLNYRMGKHYELTVTPGERTLRMRVAITGAETDLKPLKPYQILPWALVINGVGELAGERDKMLNIYQEGELVDSVTGKQVAALVGGVQAGPIDIADLRAMSAGEMKPLVDNWMDAFCRNFPNCE</sequence>
<protein>
    <submittedName>
        <fullName evidence="1">DUF3313 domain-containing protein</fullName>
    </submittedName>
</protein>
<dbReference type="RefSeq" id="WP_262567976.1">
    <property type="nucleotide sequence ID" value="NZ_JAPFCC010000001.1"/>
</dbReference>
<dbReference type="InterPro" id="IPR021747">
    <property type="entry name" value="DUF3313"/>
</dbReference>
<keyword evidence="2" id="KW-1185">Reference proteome</keyword>
<reference evidence="1 2" key="1">
    <citation type="submission" date="2022-10" db="EMBL/GenBank/DDBJ databases">
        <title>High-quality genome sequences of two octocoral-associated bacteria, Endozoicomonas euniceicola EF212 and Endozoicomonas gorgoniicola PS125.</title>
        <authorList>
            <person name="Chiou Y.-J."/>
            <person name="Chen Y.-H."/>
        </authorList>
    </citation>
    <scope>NUCLEOTIDE SEQUENCE [LARGE SCALE GENOMIC DNA]</scope>
    <source>
        <strain evidence="1 2">PS125</strain>
    </source>
</reference>
<evidence type="ECO:0000313" key="2">
    <source>
        <dbReference type="Proteomes" id="UP001209854"/>
    </source>
</evidence>
<name>A0ABT3MUT0_9GAMM</name>